<evidence type="ECO:0000256" key="4">
    <source>
        <dbReference type="ARBA" id="ARBA00022771"/>
    </source>
</evidence>
<dbReference type="PANTHER" id="PTHR40626">
    <property type="entry name" value="MIP31509P"/>
    <property type="match status" value="1"/>
</dbReference>
<dbReference type="InParanoid" id="A0A0C3D838"/>
<feature type="compositionally biased region" description="Basic and acidic residues" evidence="8">
    <location>
        <begin position="163"/>
        <end position="172"/>
    </location>
</feature>
<accession>A0A0C3D838</accession>
<dbReference type="STRING" id="913774.A0A0C3D838"/>
<evidence type="ECO:0000313" key="11">
    <source>
        <dbReference type="Proteomes" id="UP000054321"/>
    </source>
</evidence>
<dbReference type="Pfam" id="PF00096">
    <property type="entry name" value="zf-C2H2"/>
    <property type="match status" value="1"/>
</dbReference>
<dbReference type="GO" id="GO:0005634">
    <property type="term" value="C:nucleus"/>
    <property type="evidence" value="ECO:0007669"/>
    <property type="project" value="UniProtKB-SubCell"/>
</dbReference>
<sequence length="311" mass="34585">MAPTSTRSVSISSSSTTSSKSQLPEIKKKFSCNFPECGKSFSRSEHLHRHALNHKDGNNTCLRCSAHFRRRDLLDRHMTRHKEKDDEAGGEGLGILATRKRLWRDASGKIVNTRRPSFTQLQEGAAGRPSCRVEKSSKTGDRKMKAPMRRAPSASSTIVVDTGKFEYPDPEPHQTPTWLEMGLPSSPSTEPSLHSTTESPPAELSELDALYEDAPWPLDDSLPHIEPPSPLDGHSPYLTPTSWGLPQPFQTFMGAAEPPYADVFKPMTGAYDWQPWNSQVLFSRCREEKFEPDASPYAGDGARRQFGLGTC</sequence>
<evidence type="ECO:0000256" key="5">
    <source>
        <dbReference type="ARBA" id="ARBA00022833"/>
    </source>
</evidence>
<comment type="subcellular location">
    <subcellularLocation>
        <location evidence="1">Nucleus</location>
    </subcellularLocation>
</comment>
<keyword evidence="11" id="KW-1185">Reference proteome</keyword>
<dbReference type="PROSITE" id="PS00028">
    <property type="entry name" value="ZINC_FINGER_C2H2_1"/>
    <property type="match status" value="2"/>
</dbReference>
<dbReference type="InterPro" id="IPR036236">
    <property type="entry name" value="Znf_C2H2_sf"/>
</dbReference>
<dbReference type="PANTHER" id="PTHR40626:SF11">
    <property type="entry name" value="ZINC FINGER PROTEIN YPR022C"/>
    <property type="match status" value="1"/>
</dbReference>
<dbReference type="OrthoDB" id="1405595at2759"/>
<feature type="region of interest" description="Disordered" evidence="8">
    <location>
        <begin position="119"/>
        <end position="202"/>
    </location>
</feature>
<dbReference type="GO" id="GO:0000981">
    <property type="term" value="F:DNA-binding transcription factor activity, RNA polymerase II-specific"/>
    <property type="evidence" value="ECO:0007669"/>
    <property type="project" value="InterPro"/>
</dbReference>
<dbReference type="InterPro" id="IPR051059">
    <property type="entry name" value="VerF-like"/>
</dbReference>
<dbReference type="AlphaFoldDB" id="A0A0C3D838"/>
<feature type="domain" description="C2H2-type" evidence="9">
    <location>
        <begin position="59"/>
        <end position="86"/>
    </location>
</feature>
<dbReference type="EMBL" id="KN832870">
    <property type="protein sequence ID" value="KIN07509.1"/>
    <property type="molecule type" value="Genomic_DNA"/>
</dbReference>
<evidence type="ECO:0000256" key="1">
    <source>
        <dbReference type="ARBA" id="ARBA00004123"/>
    </source>
</evidence>
<keyword evidence="5" id="KW-0862">Zinc</keyword>
<keyword evidence="3" id="KW-0677">Repeat</keyword>
<evidence type="ECO:0000313" key="10">
    <source>
        <dbReference type="EMBL" id="KIN07509.1"/>
    </source>
</evidence>
<feature type="domain" description="C2H2-type" evidence="9">
    <location>
        <begin position="30"/>
        <end position="59"/>
    </location>
</feature>
<keyword evidence="6" id="KW-0539">Nucleus</keyword>
<proteinExistence type="predicted"/>
<dbReference type="InterPro" id="IPR013087">
    <property type="entry name" value="Znf_C2H2_type"/>
</dbReference>
<evidence type="ECO:0000256" key="8">
    <source>
        <dbReference type="SAM" id="MobiDB-lite"/>
    </source>
</evidence>
<dbReference type="PROSITE" id="PS50157">
    <property type="entry name" value="ZINC_FINGER_C2H2_2"/>
    <property type="match status" value="2"/>
</dbReference>
<keyword evidence="2" id="KW-0479">Metal-binding</keyword>
<feature type="compositionally biased region" description="Polar residues" evidence="8">
    <location>
        <begin position="185"/>
        <end position="199"/>
    </location>
</feature>
<dbReference type="SUPFAM" id="SSF57667">
    <property type="entry name" value="beta-beta-alpha zinc fingers"/>
    <property type="match status" value="1"/>
</dbReference>
<gene>
    <name evidence="10" type="ORF">OIDMADRAFT_47412</name>
</gene>
<name>A0A0C3D838_OIDMZ</name>
<dbReference type="GO" id="GO:0000978">
    <property type="term" value="F:RNA polymerase II cis-regulatory region sequence-specific DNA binding"/>
    <property type="evidence" value="ECO:0007669"/>
    <property type="project" value="InterPro"/>
</dbReference>
<organism evidence="10 11">
    <name type="scientific">Oidiodendron maius (strain Zn)</name>
    <dbReference type="NCBI Taxonomy" id="913774"/>
    <lineage>
        <taxon>Eukaryota</taxon>
        <taxon>Fungi</taxon>
        <taxon>Dikarya</taxon>
        <taxon>Ascomycota</taxon>
        <taxon>Pezizomycotina</taxon>
        <taxon>Leotiomycetes</taxon>
        <taxon>Leotiomycetes incertae sedis</taxon>
        <taxon>Myxotrichaceae</taxon>
        <taxon>Oidiodendron</taxon>
    </lineage>
</organism>
<dbReference type="GO" id="GO:0000785">
    <property type="term" value="C:chromatin"/>
    <property type="evidence" value="ECO:0007669"/>
    <property type="project" value="TreeGrafter"/>
</dbReference>
<reference evidence="10 11" key="1">
    <citation type="submission" date="2014-04" db="EMBL/GenBank/DDBJ databases">
        <authorList>
            <consortium name="DOE Joint Genome Institute"/>
            <person name="Kuo A."/>
            <person name="Martino E."/>
            <person name="Perotto S."/>
            <person name="Kohler A."/>
            <person name="Nagy L.G."/>
            <person name="Floudas D."/>
            <person name="Copeland A."/>
            <person name="Barry K.W."/>
            <person name="Cichocki N."/>
            <person name="Veneault-Fourrey C."/>
            <person name="LaButti K."/>
            <person name="Lindquist E.A."/>
            <person name="Lipzen A."/>
            <person name="Lundell T."/>
            <person name="Morin E."/>
            <person name="Murat C."/>
            <person name="Sun H."/>
            <person name="Tunlid A."/>
            <person name="Henrissat B."/>
            <person name="Grigoriev I.V."/>
            <person name="Hibbett D.S."/>
            <person name="Martin F."/>
            <person name="Nordberg H.P."/>
            <person name="Cantor M.N."/>
            <person name="Hua S.X."/>
        </authorList>
    </citation>
    <scope>NUCLEOTIDE SEQUENCE [LARGE SCALE GENOMIC DNA]</scope>
    <source>
        <strain evidence="10 11">Zn</strain>
    </source>
</reference>
<evidence type="ECO:0000256" key="6">
    <source>
        <dbReference type="ARBA" id="ARBA00023242"/>
    </source>
</evidence>
<feature type="compositionally biased region" description="Low complexity" evidence="8">
    <location>
        <begin position="1"/>
        <end position="21"/>
    </location>
</feature>
<evidence type="ECO:0000256" key="3">
    <source>
        <dbReference type="ARBA" id="ARBA00022737"/>
    </source>
</evidence>
<reference evidence="11" key="2">
    <citation type="submission" date="2015-01" db="EMBL/GenBank/DDBJ databases">
        <title>Evolutionary Origins and Diversification of the Mycorrhizal Mutualists.</title>
        <authorList>
            <consortium name="DOE Joint Genome Institute"/>
            <consortium name="Mycorrhizal Genomics Consortium"/>
            <person name="Kohler A."/>
            <person name="Kuo A."/>
            <person name="Nagy L.G."/>
            <person name="Floudas D."/>
            <person name="Copeland A."/>
            <person name="Barry K.W."/>
            <person name="Cichocki N."/>
            <person name="Veneault-Fourrey C."/>
            <person name="LaButti K."/>
            <person name="Lindquist E.A."/>
            <person name="Lipzen A."/>
            <person name="Lundell T."/>
            <person name="Morin E."/>
            <person name="Murat C."/>
            <person name="Riley R."/>
            <person name="Ohm R."/>
            <person name="Sun H."/>
            <person name="Tunlid A."/>
            <person name="Henrissat B."/>
            <person name="Grigoriev I.V."/>
            <person name="Hibbett D.S."/>
            <person name="Martin F."/>
        </authorList>
    </citation>
    <scope>NUCLEOTIDE SEQUENCE [LARGE SCALE GENOMIC DNA]</scope>
    <source>
        <strain evidence="11">Zn</strain>
    </source>
</reference>
<dbReference type="HOGENOM" id="CLU_056573_0_0_1"/>
<dbReference type="SMART" id="SM00355">
    <property type="entry name" value="ZnF_C2H2"/>
    <property type="match status" value="2"/>
</dbReference>
<dbReference type="Gene3D" id="3.30.160.60">
    <property type="entry name" value="Classic Zinc Finger"/>
    <property type="match status" value="1"/>
</dbReference>
<protein>
    <recommendedName>
        <fullName evidence="9">C2H2-type domain-containing protein</fullName>
    </recommendedName>
</protein>
<dbReference type="Proteomes" id="UP000054321">
    <property type="component" value="Unassembled WGS sequence"/>
</dbReference>
<feature type="compositionally biased region" description="Basic and acidic residues" evidence="8">
    <location>
        <begin position="131"/>
        <end position="144"/>
    </location>
</feature>
<evidence type="ECO:0000256" key="2">
    <source>
        <dbReference type="ARBA" id="ARBA00022723"/>
    </source>
</evidence>
<keyword evidence="4 7" id="KW-0863">Zinc-finger</keyword>
<evidence type="ECO:0000256" key="7">
    <source>
        <dbReference type="PROSITE-ProRule" id="PRU00042"/>
    </source>
</evidence>
<dbReference type="GO" id="GO:0008270">
    <property type="term" value="F:zinc ion binding"/>
    <property type="evidence" value="ECO:0007669"/>
    <property type="project" value="UniProtKB-KW"/>
</dbReference>
<evidence type="ECO:0000259" key="9">
    <source>
        <dbReference type="PROSITE" id="PS50157"/>
    </source>
</evidence>
<feature type="region of interest" description="Disordered" evidence="8">
    <location>
        <begin position="1"/>
        <end position="23"/>
    </location>
</feature>